<comment type="caution">
    <text evidence="2">The sequence shown here is derived from an EMBL/GenBank/DDBJ whole genome shotgun (WGS) entry which is preliminary data.</text>
</comment>
<dbReference type="CDD" id="cd04301">
    <property type="entry name" value="NAT_SF"/>
    <property type="match status" value="1"/>
</dbReference>
<dbReference type="Pfam" id="PF13673">
    <property type="entry name" value="Acetyltransf_10"/>
    <property type="match status" value="1"/>
</dbReference>
<accession>A0ABR7YE70</accession>
<evidence type="ECO:0000313" key="2">
    <source>
        <dbReference type="EMBL" id="MBD1429609.1"/>
    </source>
</evidence>
<feature type="domain" description="N-acetyltransferase" evidence="1">
    <location>
        <begin position="1"/>
        <end position="145"/>
    </location>
</feature>
<dbReference type="EMBL" id="JACOIJ010000013">
    <property type="protein sequence ID" value="MBD1429609.1"/>
    <property type="molecule type" value="Genomic_DNA"/>
</dbReference>
<evidence type="ECO:0000313" key="3">
    <source>
        <dbReference type="Proteomes" id="UP000651271"/>
    </source>
</evidence>
<dbReference type="RefSeq" id="WP_165290858.1">
    <property type="nucleotide sequence ID" value="NZ_JACOIJ010000013.1"/>
</dbReference>
<reference evidence="2 3" key="1">
    <citation type="submission" date="2020-08" db="EMBL/GenBank/DDBJ databases">
        <title>Sphingobacterium sp. DN04309 isolated from aquaculture water.</title>
        <authorList>
            <person name="Zhang M."/>
        </authorList>
    </citation>
    <scope>NUCLEOTIDE SEQUENCE [LARGE SCALE GENOMIC DNA]</scope>
    <source>
        <strain evidence="2 3">DN04309</strain>
    </source>
</reference>
<sequence length="145" mass="16808">MIRFISAEQTLPLRSLVLRNGFPEAECMFDHDTLPTTFHLGYYNEEIELTCILTCMKENHGKLPKDAYRLRGMATHPDHRRKGYAAELLNACISHLQNQLGIAYLWFNARTIAFPFYEALGFEFMSDEFDIPGIGPHREMFKYIG</sequence>
<protein>
    <submittedName>
        <fullName evidence="2">GNAT family N-acetyltransferase</fullName>
    </submittedName>
</protein>
<gene>
    <name evidence="2" type="ORF">H8B04_08505</name>
</gene>
<dbReference type="SUPFAM" id="SSF55729">
    <property type="entry name" value="Acyl-CoA N-acyltransferases (Nat)"/>
    <property type="match status" value="1"/>
</dbReference>
<dbReference type="InterPro" id="IPR016181">
    <property type="entry name" value="Acyl_CoA_acyltransferase"/>
</dbReference>
<dbReference type="InterPro" id="IPR000182">
    <property type="entry name" value="GNAT_dom"/>
</dbReference>
<proteinExistence type="predicted"/>
<name>A0ABR7YE70_9SPHI</name>
<organism evidence="2 3">
    <name type="scientific">Sphingobacterium litopenaei</name>
    <dbReference type="NCBI Taxonomy" id="2763500"/>
    <lineage>
        <taxon>Bacteria</taxon>
        <taxon>Pseudomonadati</taxon>
        <taxon>Bacteroidota</taxon>
        <taxon>Sphingobacteriia</taxon>
        <taxon>Sphingobacteriales</taxon>
        <taxon>Sphingobacteriaceae</taxon>
        <taxon>Sphingobacterium</taxon>
    </lineage>
</organism>
<dbReference type="Proteomes" id="UP000651271">
    <property type="component" value="Unassembled WGS sequence"/>
</dbReference>
<keyword evidence="3" id="KW-1185">Reference proteome</keyword>
<evidence type="ECO:0000259" key="1">
    <source>
        <dbReference type="PROSITE" id="PS51186"/>
    </source>
</evidence>
<dbReference type="Gene3D" id="3.40.630.30">
    <property type="match status" value="1"/>
</dbReference>
<dbReference type="PROSITE" id="PS51186">
    <property type="entry name" value="GNAT"/>
    <property type="match status" value="1"/>
</dbReference>